<dbReference type="AlphaFoldDB" id="X1FEK8"/>
<evidence type="ECO:0000259" key="2">
    <source>
        <dbReference type="Pfam" id="PF18915"/>
    </source>
</evidence>
<dbReference type="InterPro" id="IPR043725">
    <property type="entry name" value="DUF5667"/>
</dbReference>
<dbReference type="EMBL" id="BARU01002927">
    <property type="protein sequence ID" value="GAH19203.1"/>
    <property type="molecule type" value="Genomic_DNA"/>
</dbReference>
<organism evidence="3">
    <name type="scientific">marine sediment metagenome</name>
    <dbReference type="NCBI Taxonomy" id="412755"/>
    <lineage>
        <taxon>unclassified sequences</taxon>
        <taxon>metagenomes</taxon>
        <taxon>ecological metagenomes</taxon>
    </lineage>
</organism>
<feature type="domain" description="DUF5667" evidence="2">
    <location>
        <begin position="115"/>
        <end position="164"/>
    </location>
</feature>
<comment type="caution">
    <text evidence="3">The sequence shown here is derived from an EMBL/GenBank/DDBJ whole genome shotgun (WGS) entry which is preliminary data.</text>
</comment>
<gene>
    <name evidence="3" type="ORF">S03H2_06616</name>
</gene>
<dbReference type="Pfam" id="PF18915">
    <property type="entry name" value="DUF5667"/>
    <property type="match status" value="1"/>
</dbReference>
<reference evidence="3" key="1">
    <citation type="journal article" date="2014" name="Front. Microbiol.">
        <title>High frequency of phylogenetically diverse reductive dehalogenase-homologous genes in deep subseafloor sedimentary metagenomes.</title>
        <authorList>
            <person name="Kawai M."/>
            <person name="Futagami T."/>
            <person name="Toyoda A."/>
            <person name="Takaki Y."/>
            <person name="Nishi S."/>
            <person name="Hori S."/>
            <person name="Arai W."/>
            <person name="Tsubouchi T."/>
            <person name="Morono Y."/>
            <person name="Uchiyama I."/>
            <person name="Ito T."/>
            <person name="Fujiyama A."/>
            <person name="Inagaki F."/>
            <person name="Takami H."/>
        </authorList>
    </citation>
    <scope>NUCLEOTIDE SEQUENCE</scope>
    <source>
        <strain evidence="3">Expedition CK06-06</strain>
    </source>
</reference>
<evidence type="ECO:0000256" key="1">
    <source>
        <dbReference type="SAM" id="Phobius"/>
    </source>
</evidence>
<feature type="transmembrane region" description="Helical" evidence="1">
    <location>
        <begin position="91"/>
        <end position="112"/>
    </location>
</feature>
<feature type="non-terminal residue" evidence="3">
    <location>
        <position position="164"/>
    </location>
</feature>
<keyword evidence="1" id="KW-0812">Transmembrane</keyword>
<proteinExistence type="predicted"/>
<keyword evidence="1" id="KW-1133">Transmembrane helix</keyword>
<protein>
    <recommendedName>
        <fullName evidence="2">DUF5667 domain-containing protein</fullName>
    </recommendedName>
</protein>
<keyword evidence="1" id="KW-0472">Membrane</keyword>
<name>X1FEK8_9ZZZZ</name>
<accession>X1FEK8</accession>
<sequence length="164" mass="18120">MKKSREFDNVLNECLERLLVNGETIEQCLASCPKQATELKPLLQTALVAKNASVIQPRPEFKARARYQFHLALQEVAAKRSRPLFGWQPRWATAIAIVLILLLTGGSTVAAADNSMPDGPLYGVKLATEQVRLTLTPSELGKAQLYASFTDKRVLEIARMAKKG</sequence>
<evidence type="ECO:0000313" key="3">
    <source>
        <dbReference type="EMBL" id="GAH19203.1"/>
    </source>
</evidence>